<comment type="caution">
    <text evidence="3">The sequence shown here is derived from an EMBL/GenBank/DDBJ whole genome shotgun (WGS) entry which is preliminary data.</text>
</comment>
<dbReference type="HAMAP" id="MF_00163">
    <property type="entry name" value="Pep_deformylase"/>
    <property type="match status" value="1"/>
</dbReference>
<feature type="active site" evidence="2">
    <location>
        <position position="138"/>
    </location>
</feature>
<gene>
    <name evidence="2 3" type="primary">def</name>
    <name evidence="3" type="ORF">CO137_01630</name>
</gene>
<dbReference type="GO" id="GO:0006412">
    <property type="term" value="P:translation"/>
    <property type="evidence" value="ECO:0007669"/>
    <property type="project" value="UniProtKB-UniRule"/>
</dbReference>
<keyword evidence="2" id="KW-0648">Protein biosynthesis</keyword>
<dbReference type="Proteomes" id="UP000230843">
    <property type="component" value="Unassembled WGS sequence"/>
</dbReference>
<dbReference type="InterPro" id="IPR023635">
    <property type="entry name" value="Peptide_deformylase"/>
</dbReference>
<evidence type="ECO:0000256" key="2">
    <source>
        <dbReference type="HAMAP-Rule" id="MF_00163"/>
    </source>
</evidence>
<dbReference type="GO" id="GO:0042586">
    <property type="term" value="F:peptide deformylase activity"/>
    <property type="evidence" value="ECO:0007669"/>
    <property type="project" value="UniProtKB-UniRule"/>
</dbReference>
<comment type="function">
    <text evidence="2">Removes the formyl group from the N-terminal Met of newly synthesized proteins. Requires at least a dipeptide for an efficient rate of reaction. N-terminal L-methionine is a prerequisite for activity but the enzyme has broad specificity at other positions.</text>
</comment>
<dbReference type="EC" id="3.5.1.88" evidence="2"/>
<evidence type="ECO:0000313" key="3">
    <source>
        <dbReference type="EMBL" id="PJA89907.1"/>
    </source>
</evidence>
<keyword evidence="2" id="KW-0479">Metal-binding</keyword>
<feature type="binding site" evidence="2">
    <location>
        <position position="137"/>
    </location>
    <ligand>
        <name>Fe cation</name>
        <dbReference type="ChEBI" id="CHEBI:24875"/>
    </ligand>
</feature>
<dbReference type="PRINTS" id="PR01576">
    <property type="entry name" value="PDEFORMYLASE"/>
</dbReference>
<dbReference type="CDD" id="cd00487">
    <property type="entry name" value="Pep_deformylase"/>
    <property type="match status" value="1"/>
</dbReference>
<evidence type="ECO:0000313" key="4">
    <source>
        <dbReference type="Proteomes" id="UP000230843"/>
    </source>
</evidence>
<accession>A0A2M7Z703</accession>
<dbReference type="Pfam" id="PF01327">
    <property type="entry name" value="Pep_deformylase"/>
    <property type="match status" value="1"/>
</dbReference>
<keyword evidence="2" id="KW-0408">Iron</keyword>
<dbReference type="NCBIfam" id="NF001159">
    <property type="entry name" value="PRK00150.1-3"/>
    <property type="match status" value="1"/>
</dbReference>
<dbReference type="PANTHER" id="PTHR10458">
    <property type="entry name" value="PEPTIDE DEFORMYLASE"/>
    <property type="match status" value="1"/>
</dbReference>
<dbReference type="GO" id="GO:0046872">
    <property type="term" value="F:metal ion binding"/>
    <property type="evidence" value="ECO:0007669"/>
    <property type="project" value="UniProtKB-KW"/>
</dbReference>
<keyword evidence="2" id="KW-0378">Hydrolase</keyword>
<proteinExistence type="inferred from homology"/>
<evidence type="ECO:0000256" key="1">
    <source>
        <dbReference type="ARBA" id="ARBA00010759"/>
    </source>
</evidence>
<organism evidence="3 4">
    <name type="scientific">Candidatus Magasanikbacteria bacterium CG_4_9_14_3_um_filter_32_9</name>
    <dbReference type="NCBI Taxonomy" id="1974644"/>
    <lineage>
        <taxon>Bacteria</taxon>
        <taxon>Candidatus Magasanikiibacteriota</taxon>
    </lineage>
</organism>
<dbReference type="PIRSF" id="PIRSF004749">
    <property type="entry name" value="Pep_def"/>
    <property type="match status" value="1"/>
</dbReference>
<dbReference type="InterPro" id="IPR036821">
    <property type="entry name" value="Peptide_deformylase_sf"/>
</dbReference>
<protein>
    <recommendedName>
        <fullName evidence="2">Peptide deformylase</fullName>
        <shortName evidence="2">PDF</shortName>
        <ecNumber evidence="2">3.5.1.88</ecNumber>
    </recommendedName>
    <alternativeName>
        <fullName evidence="2">Polypeptide deformylase</fullName>
    </alternativeName>
</protein>
<dbReference type="Gene3D" id="3.90.45.10">
    <property type="entry name" value="Peptide deformylase"/>
    <property type="match status" value="1"/>
</dbReference>
<dbReference type="PANTHER" id="PTHR10458:SF22">
    <property type="entry name" value="PEPTIDE DEFORMYLASE"/>
    <property type="match status" value="1"/>
</dbReference>
<comment type="similarity">
    <text evidence="1 2">Belongs to the polypeptide deformylase family.</text>
</comment>
<dbReference type="SUPFAM" id="SSF56420">
    <property type="entry name" value="Peptide deformylase"/>
    <property type="match status" value="1"/>
</dbReference>
<dbReference type="AlphaFoldDB" id="A0A2M7Z703"/>
<reference evidence="4" key="1">
    <citation type="submission" date="2017-09" db="EMBL/GenBank/DDBJ databases">
        <title>Depth-based differentiation of microbial function through sediment-hosted aquifers and enrichment of novel symbionts in the deep terrestrial subsurface.</title>
        <authorList>
            <person name="Probst A.J."/>
            <person name="Ladd B."/>
            <person name="Jarett J.K."/>
            <person name="Geller-Mcgrath D.E."/>
            <person name="Sieber C.M.K."/>
            <person name="Emerson J.B."/>
            <person name="Anantharaman K."/>
            <person name="Thomas B.C."/>
            <person name="Malmstrom R."/>
            <person name="Stieglmeier M."/>
            <person name="Klingl A."/>
            <person name="Woyke T."/>
            <person name="Ryan C.M."/>
            <person name="Banfield J.F."/>
        </authorList>
    </citation>
    <scope>NUCLEOTIDE SEQUENCE [LARGE SCALE GENOMIC DNA]</scope>
</reference>
<comment type="cofactor">
    <cofactor evidence="2">
        <name>Fe(2+)</name>
        <dbReference type="ChEBI" id="CHEBI:29033"/>
    </cofactor>
    <text evidence="2">Binds 1 Fe(2+) ion.</text>
</comment>
<name>A0A2M7Z703_9BACT</name>
<comment type="catalytic activity">
    <reaction evidence="2">
        <text>N-terminal N-formyl-L-methionyl-[peptide] + H2O = N-terminal L-methionyl-[peptide] + formate</text>
        <dbReference type="Rhea" id="RHEA:24420"/>
        <dbReference type="Rhea" id="RHEA-COMP:10639"/>
        <dbReference type="Rhea" id="RHEA-COMP:10640"/>
        <dbReference type="ChEBI" id="CHEBI:15377"/>
        <dbReference type="ChEBI" id="CHEBI:15740"/>
        <dbReference type="ChEBI" id="CHEBI:49298"/>
        <dbReference type="ChEBI" id="CHEBI:64731"/>
        <dbReference type="EC" id="3.5.1.88"/>
    </reaction>
</comment>
<feature type="binding site" evidence="2">
    <location>
        <position position="141"/>
    </location>
    <ligand>
        <name>Fe cation</name>
        <dbReference type="ChEBI" id="CHEBI:24875"/>
    </ligand>
</feature>
<feature type="binding site" evidence="2">
    <location>
        <position position="95"/>
    </location>
    <ligand>
        <name>Fe cation</name>
        <dbReference type="ChEBI" id="CHEBI:24875"/>
    </ligand>
</feature>
<sequence>MILPIIQHPNEILTTRSKEVNLDFVMSKDTKKLVQDMIETMYHAKGVGLAAPQIGLGIRLCVITKQYTPDQKDLVLFNPTWEKTSRKKVADNEGCLSVPYTFGRVKRLKNIKVNAINESGKKISFEASDFFARIVQHEVDHLNGELFIFKAKNIQEEYEEETDERI</sequence>
<dbReference type="NCBIfam" id="TIGR00079">
    <property type="entry name" value="pept_deformyl"/>
    <property type="match status" value="1"/>
</dbReference>
<dbReference type="EMBL" id="PFVJ01000037">
    <property type="protein sequence ID" value="PJA89907.1"/>
    <property type="molecule type" value="Genomic_DNA"/>
</dbReference>